<dbReference type="OrthoDB" id="9771844at2"/>
<name>A0A1W2ANQ4_9BURK</name>
<dbReference type="PANTHER" id="PTHR43566:SF1">
    <property type="entry name" value="AAA+ ATPASE DOMAIN-CONTAINING PROTEIN"/>
    <property type="match status" value="1"/>
</dbReference>
<organism evidence="3 4">
    <name type="scientific">Polynucleobacter kasalickyi</name>
    <dbReference type="NCBI Taxonomy" id="1938817"/>
    <lineage>
        <taxon>Bacteria</taxon>
        <taxon>Pseudomonadati</taxon>
        <taxon>Pseudomonadota</taxon>
        <taxon>Betaproteobacteria</taxon>
        <taxon>Burkholderiales</taxon>
        <taxon>Burkholderiaceae</taxon>
        <taxon>Polynucleobacter</taxon>
    </lineage>
</organism>
<evidence type="ECO:0000259" key="2">
    <source>
        <dbReference type="Pfam" id="PF13635"/>
    </source>
</evidence>
<dbReference type="InterPro" id="IPR041682">
    <property type="entry name" value="AAA_14"/>
</dbReference>
<dbReference type="RefSeq" id="WP_084283894.1">
    <property type="nucleotide sequence ID" value="NZ_FWXJ01000009.1"/>
</dbReference>
<proteinExistence type="predicted"/>
<evidence type="ECO:0000313" key="3">
    <source>
        <dbReference type="EMBL" id="SMC62325.1"/>
    </source>
</evidence>
<dbReference type="Pfam" id="PF13173">
    <property type="entry name" value="AAA_14"/>
    <property type="match status" value="1"/>
</dbReference>
<sequence>MKRYVEHAVYKDIKKKLVILTGPRQVGKTFMSRQLMSYFQNPIYLNWDIPEHRLRLQKQDWYDLHDLVVMDEILKMPHWKQWLKGVTDAKAPGTSLLVTGSARMETFRQAGESLAVRYYPYKMHPISVKELCTNTNKSPTEALDHLLARGGFPEPCLDEDILEVNKWRLEYSKDLLREDILEFSRLQELNTMKIFIEILRDRVGSLLSLASIARDIGCSPITLTKYLDILKALFVVFTVHPWTDNVGRSLLKTPKVYFYDQGLVKGNEGARLENAVAYMLLKHADYIRDTQGIETGLHYLRTKDGAEIDFVISKNHQLTDLIEVKCSDNKPHSTLIHFAEKFPQANAVQLVYNLRYPNRTRGILIEDMAKYLSELEA</sequence>
<dbReference type="EMBL" id="FWXJ01000009">
    <property type="protein sequence ID" value="SMC62325.1"/>
    <property type="molecule type" value="Genomic_DNA"/>
</dbReference>
<dbReference type="InterPro" id="IPR025420">
    <property type="entry name" value="DUF4143"/>
</dbReference>
<feature type="domain" description="AAA" evidence="1">
    <location>
        <begin position="15"/>
        <end position="132"/>
    </location>
</feature>
<evidence type="ECO:0000259" key="1">
    <source>
        <dbReference type="Pfam" id="PF13173"/>
    </source>
</evidence>
<reference evidence="3 4" key="1">
    <citation type="submission" date="2017-04" db="EMBL/GenBank/DDBJ databases">
        <authorList>
            <person name="Afonso C.L."/>
            <person name="Miller P.J."/>
            <person name="Scott M.A."/>
            <person name="Spackman E."/>
            <person name="Goraichik I."/>
            <person name="Dimitrov K.M."/>
            <person name="Suarez D.L."/>
            <person name="Swayne D.E."/>
        </authorList>
    </citation>
    <scope>NUCLEOTIDE SEQUENCE [LARGE SCALE GENOMIC DNA]</scope>
    <source>
        <strain evidence="3 4">VK13</strain>
    </source>
</reference>
<dbReference type="AlphaFoldDB" id="A0A1W2ANQ4"/>
<keyword evidence="4" id="KW-1185">Reference proteome</keyword>
<dbReference type="Proteomes" id="UP000192708">
    <property type="component" value="Unassembled WGS sequence"/>
</dbReference>
<dbReference type="Pfam" id="PF13635">
    <property type="entry name" value="DUF4143"/>
    <property type="match status" value="1"/>
</dbReference>
<accession>A0A1W2ANQ4</accession>
<gene>
    <name evidence="3" type="ORF">SAMN06296008_109110</name>
</gene>
<evidence type="ECO:0008006" key="5">
    <source>
        <dbReference type="Google" id="ProtNLM"/>
    </source>
</evidence>
<dbReference type="PANTHER" id="PTHR43566">
    <property type="entry name" value="CONSERVED PROTEIN"/>
    <property type="match status" value="1"/>
</dbReference>
<protein>
    <recommendedName>
        <fullName evidence="5">ATPase</fullName>
    </recommendedName>
</protein>
<dbReference type="SUPFAM" id="SSF52540">
    <property type="entry name" value="P-loop containing nucleoside triphosphate hydrolases"/>
    <property type="match status" value="1"/>
</dbReference>
<dbReference type="InterPro" id="IPR027417">
    <property type="entry name" value="P-loop_NTPase"/>
</dbReference>
<feature type="domain" description="DUF4143" evidence="2">
    <location>
        <begin position="178"/>
        <end position="326"/>
    </location>
</feature>
<dbReference type="STRING" id="1938817.SAMN06296008_109110"/>
<evidence type="ECO:0000313" key="4">
    <source>
        <dbReference type="Proteomes" id="UP000192708"/>
    </source>
</evidence>